<dbReference type="HOGENOM" id="CLU_1825208_0_0_1"/>
<sequence length="141" mass="15128">MKTNISVVLVVLTAFRLFGAIALALPTGPQGLANEKASNPYTLGELSKIFNITIDEPGNHYEPGKQDLNIDTTPYEQHLSKRDHLTDKISSGQGVICGTAITFEPSVTLVILALTSVAPLVPATVVHRFNFVVGLAIARFV</sequence>
<keyword evidence="3" id="KW-1185">Reference proteome</keyword>
<evidence type="ECO:0000313" key="3">
    <source>
        <dbReference type="Proteomes" id="UP000015100"/>
    </source>
</evidence>
<reference evidence="3" key="2">
    <citation type="submission" date="2013-04" db="EMBL/GenBank/DDBJ databases">
        <title>Genomic mechanisms accounting for the adaptation to parasitism in nematode-trapping fungi.</title>
        <authorList>
            <person name="Ahren D.G."/>
        </authorList>
    </citation>
    <scope>NUCLEOTIDE SEQUENCE [LARGE SCALE GENOMIC DNA]</scope>
    <source>
        <strain evidence="3">CBS 200.50</strain>
    </source>
</reference>
<dbReference type="AlphaFoldDB" id="S8AKP3"/>
<feature type="chain" id="PRO_5004560701" evidence="1">
    <location>
        <begin position="25"/>
        <end position="141"/>
    </location>
</feature>
<evidence type="ECO:0000313" key="2">
    <source>
        <dbReference type="EMBL" id="EPS41691.1"/>
    </source>
</evidence>
<accession>S8AKP3</accession>
<evidence type="ECO:0000256" key="1">
    <source>
        <dbReference type="SAM" id="SignalP"/>
    </source>
</evidence>
<proteinExistence type="predicted"/>
<protein>
    <submittedName>
        <fullName evidence="2">Uncharacterized protein</fullName>
    </submittedName>
</protein>
<name>S8AKP3_DACHA</name>
<reference evidence="2 3" key="1">
    <citation type="journal article" date="2013" name="PLoS Genet.">
        <title>Genomic mechanisms accounting for the adaptation to parasitism in nematode-trapping fungi.</title>
        <authorList>
            <person name="Meerupati T."/>
            <person name="Andersson K.M."/>
            <person name="Friman E."/>
            <person name="Kumar D."/>
            <person name="Tunlid A."/>
            <person name="Ahren D."/>
        </authorList>
    </citation>
    <scope>NUCLEOTIDE SEQUENCE [LARGE SCALE GENOMIC DNA]</scope>
    <source>
        <strain evidence="2 3">CBS 200.50</strain>
    </source>
</reference>
<feature type="signal peptide" evidence="1">
    <location>
        <begin position="1"/>
        <end position="24"/>
    </location>
</feature>
<gene>
    <name evidence="2" type="ORF">H072_4415</name>
</gene>
<organism evidence="2 3">
    <name type="scientific">Dactylellina haptotyla (strain CBS 200.50)</name>
    <name type="common">Nematode-trapping fungus</name>
    <name type="synonym">Monacrosporium haptotylum</name>
    <dbReference type="NCBI Taxonomy" id="1284197"/>
    <lineage>
        <taxon>Eukaryota</taxon>
        <taxon>Fungi</taxon>
        <taxon>Dikarya</taxon>
        <taxon>Ascomycota</taxon>
        <taxon>Pezizomycotina</taxon>
        <taxon>Orbiliomycetes</taxon>
        <taxon>Orbiliales</taxon>
        <taxon>Orbiliaceae</taxon>
        <taxon>Dactylellina</taxon>
    </lineage>
</organism>
<comment type="caution">
    <text evidence="2">The sequence shown here is derived from an EMBL/GenBank/DDBJ whole genome shotgun (WGS) entry which is preliminary data.</text>
</comment>
<dbReference type="EMBL" id="AQGS01000224">
    <property type="protein sequence ID" value="EPS41691.1"/>
    <property type="molecule type" value="Genomic_DNA"/>
</dbReference>
<keyword evidence="1" id="KW-0732">Signal</keyword>
<dbReference type="Proteomes" id="UP000015100">
    <property type="component" value="Unassembled WGS sequence"/>
</dbReference>